<evidence type="ECO:0000313" key="1">
    <source>
        <dbReference type="EMBL" id="KKM13661.1"/>
    </source>
</evidence>
<reference evidence="1" key="1">
    <citation type="journal article" date="2015" name="Nature">
        <title>Complex archaea that bridge the gap between prokaryotes and eukaryotes.</title>
        <authorList>
            <person name="Spang A."/>
            <person name="Saw J.H."/>
            <person name="Jorgensen S.L."/>
            <person name="Zaremba-Niedzwiedzka K."/>
            <person name="Martijn J."/>
            <person name="Lind A.E."/>
            <person name="van Eijk R."/>
            <person name="Schleper C."/>
            <person name="Guy L."/>
            <person name="Ettema T.J."/>
        </authorList>
    </citation>
    <scope>NUCLEOTIDE SEQUENCE</scope>
</reference>
<gene>
    <name evidence="1" type="ORF">LCGC14_1713990</name>
</gene>
<dbReference type="AlphaFoldDB" id="A0A0F9HE38"/>
<proteinExistence type="predicted"/>
<organism evidence="1">
    <name type="scientific">marine sediment metagenome</name>
    <dbReference type="NCBI Taxonomy" id="412755"/>
    <lineage>
        <taxon>unclassified sequences</taxon>
        <taxon>metagenomes</taxon>
        <taxon>ecological metagenomes</taxon>
    </lineage>
</organism>
<sequence>MTEKEITEAKADIDSMSQEAMARLWRFAPTGHPYFNSTLPLSEHFKKRFDELGGFTPAISKDIGLG</sequence>
<protein>
    <submittedName>
        <fullName evidence="1">Uncharacterized protein</fullName>
    </submittedName>
</protein>
<accession>A0A0F9HE38</accession>
<name>A0A0F9HE38_9ZZZZ</name>
<comment type="caution">
    <text evidence="1">The sequence shown here is derived from an EMBL/GenBank/DDBJ whole genome shotgun (WGS) entry which is preliminary data.</text>
</comment>
<dbReference type="EMBL" id="LAZR01015331">
    <property type="protein sequence ID" value="KKM13661.1"/>
    <property type="molecule type" value="Genomic_DNA"/>
</dbReference>